<gene>
    <name evidence="8" type="ORF">CAPTEDRAFT_227373</name>
</gene>
<accession>R7UA83</accession>
<keyword evidence="2" id="KW-0813">Transport</keyword>
<evidence type="ECO:0000256" key="3">
    <source>
        <dbReference type="ARBA" id="ARBA00023034"/>
    </source>
</evidence>
<dbReference type="OMA" id="TKVHENP"/>
<feature type="compositionally biased region" description="Basic residues" evidence="4">
    <location>
        <begin position="626"/>
        <end position="642"/>
    </location>
</feature>
<dbReference type="InterPro" id="IPR022233">
    <property type="entry name" value="TRAPPC10/Trs130_C"/>
</dbReference>
<dbReference type="FunCoup" id="R7UA83">
    <property type="interactions" value="1031"/>
</dbReference>
<feature type="domain" description="TRAPPC10 Ig-like" evidence="7">
    <location>
        <begin position="776"/>
        <end position="853"/>
    </location>
</feature>
<feature type="region of interest" description="Disordered" evidence="4">
    <location>
        <begin position="625"/>
        <end position="648"/>
    </location>
</feature>
<evidence type="ECO:0000259" key="5">
    <source>
        <dbReference type="Pfam" id="PF12584"/>
    </source>
</evidence>
<comment type="subcellular location">
    <subcellularLocation>
        <location evidence="1">Golgi apparatus</location>
    </subcellularLocation>
</comment>
<dbReference type="InterPro" id="IPR011990">
    <property type="entry name" value="TPR-like_helical_dom_sf"/>
</dbReference>
<feature type="domain" description="TRAPPC10/Trs130 C-terminal" evidence="5">
    <location>
        <begin position="986"/>
        <end position="1124"/>
    </location>
</feature>
<reference evidence="8 10" key="2">
    <citation type="journal article" date="2013" name="Nature">
        <title>Insights into bilaterian evolution from three spiralian genomes.</title>
        <authorList>
            <person name="Simakov O."/>
            <person name="Marletaz F."/>
            <person name="Cho S.J."/>
            <person name="Edsinger-Gonzales E."/>
            <person name="Havlak P."/>
            <person name="Hellsten U."/>
            <person name="Kuo D.H."/>
            <person name="Larsson T."/>
            <person name="Lv J."/>
            <person name="Arendt D."/>
            <person name="Savage R."/>
            <person name="Osoegawa K."/>
            <person name="de Jong P."/>
            <person name="Grimwood J."/>
            <person name="Chapman J.A."/>
            <person name="Shapiro H."/>
            <person name="Aerts A."/>
            <person name="Otillar R.P."/>
            <person name="Terry A.Y."/>
            <person name="Boore J.L."/>
            <person name="Grigoriev I.V."/>
            <person name="Lindberg D.R."/>
            <person name="Seaver E.C."/>
            <person name="Weisblat D.A."/>
            <person name="Putnam N.H."/>
            <person name="Rokhsar D.S."/>
        </authorList>
    </citation>
    <scope>NUCLEOTIDE SEQUENCE</scope>
    <source>
        <strain evidence="8 10">I ESC-2004</strain>
    </source>
</reference>
<dbReference type="Pfam" id="PF23036">
    <property type="entry name" value="TRAPPC10_1st"/>
    <property type="match status" value="1"/>
</dbReference>
<dbReference type="GO" id="GO:1990071">
    <property type="term" value="C:TRAPPII protein complex"/>
    <property type="evidence" value="ECO:0007669"/>
    <property type="project" value="InterPro"/>
</dbReference>
<keyword evidence="3" id="KW-0333">Golgi apparatus</keyword>
<dbReference type="InterPro" id="IPR045126">
    <property type="entry name" value="TRAPPC10/Trs130"/>
</dbReference>
<evidence type="ECO:0000256" key="1">
    <source>
        <dbReference type="ARBA" id="ARBA00004555"/>
    </source>
</evidence>
<feature type="domain" description="TRAPPC10/Trs130 N-terminal" evidence="6">
    <location>
        <begin position="2"/>
        <end position="312"/>
    </location>
</feature>
<dbReference type="PANTHER" id="PTHR13251">
    <property type="entry name" value="EPILEPSY HOLOPROSENCEPHALY CANDIDATE 1/TMEM1"/>
    <property type="match status" value="1"/>
</dbReference>
<dbReference type="OrthoDB" id="10256906at2759"/>
<dbReference type="Pfam" id="PF12584">
    <property type="entry name" value="TRAPPC10"/>
    <property type="match status" value="1"/>
</dbReference>
<dbReference type="EMBL" id="KB303327">
    <property type="protein sequence ID" value="ELU03275.1"/>
    <property type="molecule type" value="Genomic_DNA"/>
</dbReference>
<evidence type="ECO:0008006" key="11">
    <source>
        <dbReference type="Google" id="ProtNLM"/>
    </source>
</evidence>
<dbReference type="EnsemblMetazoa" id="CapteT227373">
    <property type="protein sequence ID" value="CapteP227373"/>
    <property type="gene ID" value="CapteG227373"/>
</dbReference>
<dbReference type="AlphaFoldDB" id="R7UA83"/>
<evidence type="ECO:0000259" key="6">
    <source>
        <dbReference type="Pfam" id="PF23036"/>
    </source>
</evidence>
<dbReference type="SUPFAM" id="SSF48452">
    <property type="entry name" value="TPR-like"/>
    <property type="match status" value="1"/>
</dbReference>
<dbReference type="GO" id="GO:0005829">
    <property type="term" value="C:cytosol"/>
    <property type="evidence" value="ECO:0007669"/>
    <property type="project" value="GOC"/>
</dbReference>
<dbReference type="HOGENOM" id="CLU_006893_0_0_1"/>
<dbReference type="Pfam" id="PF23604">
    <property type="entry name" value="Ig_TRAPPC10"/>
    <property type="match status" value="1"/>
</dbReference>
<evidence type="ECO:0000256" key="4">
    <source>
        <dbReference type="SAM" id="MobiDB-lite"/>
    </source>
</evidence>
<organism evidence="8">
    <name type="scientific">Capitella teleta</name>
    <name type="common">Polychaete worm</name>
    <dbReference type="NCBI Taxonomy" id="283909"/>
    <lineage>
        <taxon>Eukaryota</taxon>
        <taxon>Metazoa</taxon>
        <taxon>Spiralia</taxon>
        <taxon>Lophotrochozoa</taxon>
        <taxon>Annelida</taxon>
        <taxon>Polychaeta</taxon>
        <taxon>Sedentaria</taxon>
        <taxon>Scolecida</taxon>
        <taxon>Capitellidae</taxon>
        <taxon>Capitella</taxon>
    </lineage>
</organism>
<dbReference type="GO" id="GO:0034498">
    <property type="term" value="P:early endosome to Golgi transport"/>
    <property type="evidence" value="ECO:0007669"/>
    <property type="project" value="TreeGrafter"/>
</dbReference>
<reference evidence="10" key="1">
    <citation type="submission" date="2012-12" db="EMBL/GenBank/DDBJ databases">
        <authorList>
            <person name="Hellsten U."/>
            <person name="Grimwood J."/>
            <person name="Chapman J.A."/>
            <person name="Shapiro H."/>
            <person name="Aerts A."/>
            <person name="Otillar R.P."/>
            <person name="Terry A.Y."/>
            <person name="Boore J.L."/>
            <person name="Simakov O."/>
            <person name="Marletaz F."/>
            <person name="Cho S.-J."/>
            <person name="Edsinger-Gonzales E."/>
            <person name="Havlak P."/>
            <person name="Kuo D.-H."/>
            <person name="Larsson T."/>
            <person name="Lv J."/>
            <person name="Arendt D."/>
            <person name="Savage R."/>
            <person name="Osoegawa K."/>
            <person name="de Jong P."/>
            <person name="Lindberg D.R."/>
            <person name="Seaver E.C."/>
            <person name="Weisblat D.A."/>
            <person name="Putnam N.H."/>
            <person name="Grigoriev I.V."/>
            <person name="Rokhsar D.S."/>
        </authorList>
    </citation>
    <scope>NUCLEOTIDE SEQUENCE</scope>
    <source>
        <strain evidence="10">I ESC-2004</strain>
    </source>
</reference>
<evidence type="ECO:0000313" key="10">
    <source>
        <dbReference type="Proteomes" id="UP000014760"/>
    </source>
</evidence>
<evidence type="ECO:0000259" key="7">
    <source>
        <dbReference type="Pfam" id="PF23604"/>
    </source>
</evidence>
<reference evidence="9" key="3">
    <citation type="submission" date="2015-06" db="UniProtKB">
        <authorList>
            <consortium name="EnsemblMetazoa"/>
        </authorList>
    </citation>
    <scope>IDENTIFICATION</scope>
</reference>
<proteinExistence type="predicted"/>
<dbReference type="InterPro" id="IPR056913">
    <property type="entry name" value="TRAPPC10/Trs130_N"/>
</dbReference>
<dbReference type="InterPro" id="IPR056917">
    <property type="entry name" value="Ig_TRAPPC10"/>
</dbReference>
<dbReference type="PANTHER" id="PTHR13251:SF3">
    <property type="entry name" value="TRAFFICKING PROTEIN PARTICLE COMPLEX SUBUNIT 10"/>
    <property type="match status" value="1"/>
</dbReference>
<dbReference type="Proteomes" id="UP000014760">
    <property type="component" value="Unassembled WGS sequence"/>
</dbReference>
<evidence type="ECO:0000313" key="8">
    <source>
        <dbReference type="EMBL" id="ELU03275.1"/>
    </source>
</evidence>
<dbReference type="EMBL" id="AMQN01008518">
    <property type="status" value="NOT_ANNOTATED_CDS"/>
    <property type="molecule type" value="Genomic_DNA"/>
</dbReference>
<evidence type="ECO:0000256" key="2">
    <source>
        <dbReference type="ARBA" id="ARBA00022448"/>
    </source>
</evidence>
<keyword evidence="10" id="KW-1185">Reference proteome</keyword>
<dbReference type="GO" id="GO:0006891">
    <property type="term" value="P:intra-Golgi vesicle-mediated transport"/>
    <property type="evidence" value="ECO:0007669"/>
    <property type="project" value="TreeGrafter"/>
</dbReference>
<protein>
    <recommendedName>
        <fullName evidence="11">Trafficking protein particle complex subunit 10</fullName>
    </recommendedName>
</protein>
<evidence type="ECO:0000313" key="9">
    <source>
        <dbReference type="EnsemblMetazoa" id="CapteP227373"/>
    </source>
</evidence>
<sequence length="1140" mass="130025">MENKPLVTCHGDQTLFAKLHSTIIHGLPRETVEWQRPYGRPVRQIYVEANFVPFNPGILPGEDDWTLLGRPFFHIYITDCDVDTYKASVKEEISEWINALKEKNIPDWLVVVASNEESKVKSKILRTSVYDKVKSDFCGKNTERCVVLNDPFKSDIKTTESWSLVMLRMRHLLLLSYNRNLSRFEDHMRNERERRTEPGWSFFQYFMLQEELAFMYEMLGMYEDALVQYDELDALFTQFLLNHNAGHHAGWIADLASRKCLSWNGLCLSQPINIDKRQLIKVNEAALLDFRDYLFSRQCTSLFLQFKPWEVAKRSIPFLHNCLKEIKMLSIQLPVGAVDCWVFLSCLEVLRTCEKFSESGHMEAYSLYTASLWDYARTKMHEVGFKCLLMPGMDADASQSIVQGLLEGLNDIQAPKEGTSEPVEKLKEALSSNTTFYQHYLEFSELAMGTYKHIGRIRSARSIGMDLAVFYMKLEEYQKAEGFLYDALKTFKEEGWDRLADNTRLHIAQCQKHLNTQEKYAKTCLHIAASKYLESDIRLEHQRELIKAGEEHEGDPFLLRLRPALLVHKIAPVSKTFTMHKPCVVSMVIHSSLPEPIHCDSIAISIVYESPLLEHTTDAAVVSGDRRRRNISGQSLKHHRRQSSSSSTQGIEFYNHVSETKRKVSQTLDLQVDTKHESRAVSSSGLVCRSPFRRMDSGPKGFADKELVKEDFGKAFVVNDVELKPGENELEMTGHLGEKGRYLLGQLCVSTSGFEMLKSFLPDYITFNLVCDDPALSLQPVKHPIIAGVPHEVSLTLLTGSHTLHEGSRVLITPADGLQIWGDAVKDGTLLLHEAQEYEERKFTFWVFSDIRMTHCDDENMRYHLKAALEDVGGSFHFDLNVVNPIIVKQELRTAGTKKFIHLVIKGRDETQLEISDYKLATDNTDIELTLLNLKGQVLRVDKDHSASYMWQLKSNLTDGPLFNCNFSFTYKLISDIFHDLDPKNVTFSFDVENYSTQFAVKSNVSPKENENFCSMGNPYDLEITVKDIRKTDVNQSERFMYEVHADQTLWALAGKTTGVFEMNGKLFSETIEATPLAGGNLPLPIVNLAHYCKTDEEGRDAKIENFSSGQVYNCSLSKHVYVVPKTNLSPVDISTSSVA</sequence>
<name>R7UA83_CAPTE</name>
<dbReference type="STRING" id="283909.R7UA83"/>